<feature type="non-terminal residue" evidence="1">
    <location>
        <position position="1"/>
    </location>
</feature>
<gene>
    <name evidence="1" type="ORF">F4820DRAFT_454003</name>
</gene>
<keyword evidence="2" id="KW-1185">Reference proteome</keyword>
<dbReference type="Proteomes" id="UP001497700">
    <property type="component" value="Unassembled WGS sequence"/>
</dbReference>
<organism evidence="1 2">
    <name type="scientific">Hypoxylon rubiginosum</name>
    <dbReference type="NCBI Taxonomy" id="110542"/>
    <lineage>
        <taxon>Eukaryota</taxon>
        <taxon>Fungi</taxon>
        <taxon>Dikarya</taxon>
        <taxon>Ascomycota</taxon>
        <taxon>Pezizomycotina</taxon>
        <taxon>Sordariomycetes</taxon>
        <taxon>Xylariomycetidae</taxon>
        <taxon>Xylariales</taxon>
        <taxon>Hypoxylaceae</taxon>
        <taxon>Hypoxylon</taxon>
    </lineage>
</organism>
<reference evidence="1 2" key="1">
    <citation type="journal article" date="2022" name="New Phytol.">
        <title>Ecological generalism drives hyperdiversity of secondary metabolite gene clusters in xylarialean endophytes.</title>
        <authorList>
            <person name="Franco M.E.E."/>
            <person name="Wisecaver J.H."/>
            <person name="Arnold A.E."/>
            <person name="Ju Y.M."/>
            <person name="Slot J.C."/>
            <person name="Ahrendt S."/>
            <person name="Moore L.P."/>
            <person name="Eastman K.E."/>
            <person name="Scott K."/>
            <person name="Konkel Z."/>
            <person name="Mondo S.J."/>
            <person name="Kuo A."/>
            <person name="Hayes R.D."/>
            <person name="Haridas S."/>
            <person name="Andreopoulos B."/>
            <person name="Riley R."/>
            <person name="LaButti K."/>
            <person name="Pangilinan J."/>
            <person name="Lipzen A."/>
            <person name="Amirebrahimi M."/>
            <person name="Yan J."/>
            <person name="Adam C."/>
            <person name="Keymanesh K."/>
            <person name="Ng V."/>
            <person name="Louie K."/>
            <person name="Northen T."/>
            <person name="Drula E."/>
            <person name="Henrissat B."/>
            <person name="Hsieh H.M."/>
            <person name="Youens-Clark K."/>
            <person name="Lutzoni F."/>
            <person name="Miadlikowska J."/>
            <person name="Eastwood D.C."/>
            <person name="Hamelin R.C."/>
            <person name="Grigoriev I.V."/>
            <person name="U'Ren J.M."/>
        </authorList>
    </citation>
    <scope>NUCLEOTIDE SEQUENCE [LARGE SCALE GENOMIC DNA]</scope>
    <source>
        <strain evidence="1 2">CBS 119005</strain>
    </source>
</reference>
<proteinExistence type="predicted"/>
<evidence type="ECO:0000313" key="1">
    <source>
        <dbReference type="EMBL" id="KAI4859330.1"/>
    </source>
</evidence>
<sequence>VDSQVVVDFAEALNERREDERNKEWKPNVQLRLALEQGRSENEENGRDPRSRASRHVDSDDEDDDNQGEDCTAECCSEDDVHNDSYVDRKQNEQFLTDMLADTDDEDSPASLAVAARVLQQDKTIAVTDDDKVIMSYRVFGFVLRSRSWAKLDLNGLMDLEEYRRKQEKENPTENEKENAFDNLVFPDDGLDRKTIVRSLVAQHFRDKESGIGREEQSDIVRGKGKGLIILLHGAPGVGKTTTAEGIAELFNKPLFQITCGDLGTTAREVEVALETNFALANKWGSILLLDEADVFLARRNPQDFKRNGLVAVFLRVLEYYAGILFLTTNRIGDFDEAFSSRIHISLHYPALDYDSTIGIFELNWRLIKARFAHKNRALDVDETKIAGFVTSYWHNQPDARWNGRQIRNACQTALALAEFEAQGNGEDSARNPDAKVCLGVKHMKTVTDAYLEFIKYLQDVRDADQERYAYIMGIRRREAKGMMPEDPLAYGPSASSRRGQTSRLAEHKAQFAAKHNRPEQGSYQQSYGAGYSNNQPDRQSHWREGSMGGTPGSPYQQYSAQQQRVSPAQRPLEPQPQRGWNPGSIGGYYTGEQDGQQQQGPPPSQESFHAGGQYGQHLQP</sequence>
<comment type="caution">
    <text evidence="1">The sequence shown here is derived from an EMBL/GenBank/DDBJ whole genome shotgun (WGS) entry which is preliminary data.</text>
</comment>
<keyword evidence="1" id="KW-0378">Hydrolase</keyword>
<evidence type="ECO:0000313" key="2">
    <source>
        <dbReference type="Proteomes" id="UP001497700"/>
    </source>
</evidence>
<accession>A0ACB9YIV5</accession>
<protein>
    <submittedName>
        <fullName evidence="1">P-loop containing nucleoside triphosphate hydrolase protein</fullName>
    </submittedName>
</protein>
<dbReference type="EMBL" id="MU393641">
    <property type="protein sequence ID" value="KAI4859330.1"/>
    <property type="molecule type" value="Genomic_DNA"/>
</dbReference>
<name>A0ACB9YIV5_9PEZI</name>